<dbReference type="RefSeq" id="XP_033717532.1">
    <property type="nucleotide sequence ID" value="XM_033861641.1"/>
</dbReference>
<accession>A0A6J3RSD5</accession>
<feature type="region of interest" description="Disordered" evidence="1">
    <location>
        <begin position="1"/>
        <end position="54"/>
    </location>
</feature>
<proteinExistence type="predicted"/>
<sequence length="157" mass="17209">MYRPRWGTEEGRREAGWSGQAPRRQRRGRGRHKGGSPAERNRAGSEPWGGGGRRVRVRARGFAFPAAEGAWRCGPARRSRPRGRREKRRGGELERRPLPRLPGSGGGGAGGGITQVTFPGNQFAETIETAVLEEKEILHLDRRSVTLPSNPSPDAPS</sequence>
<evidence type="ECO:0000313" key="3">
    <source>
        <dbReference type="RefSeq" id="XP_033717532.1"/>
    </source>
</evidence>
<evidence type="ECO:0000256" key="1">
    <source>
        <dbReference type="SAM" id="MobiDB-lite"/>
    </source>
</evidence>
<feature type="compositionally biased region" description="Basic residues" evidence="1">
    <location>
        <begin position="23"/>
        <end position="34"/>
    </location>
</feature>
<name>A0A6J3RSD5_TURTR</name>
<dbReference type="AlphaFoldDB" id="A0A6J3RSD5"/>
<gene>
    <name evidence="3" type="primary">LOC101323398</name>
</gene>
<dbReference type="Proteomes" id="UP000245320">
    <property type="component" value="Chromosome 8"/>
</dbReference>
<keyword evidence="2" id="KW-1185">Reference proteome</keyword>
<dbReference type="InParanoid" id="A0A6J3RSD5"/>
<evidence type="ECO:0000313" key="2">
    <source>
        <dbReference type="Proteomes" id="UP000245320"/>
    </source>
</evidence>
<feature type="compositionally biased region" description="Basic residues" evidence="1">
    <location>
        <begin position="75"/>
        <end position="88"/>
    </location>
</feature>
<feature type="compositionally biased region" description="Gly residues" evidence="1">
    <location>
        <begin position="103"/>
        <end position="113"/>
    </location>
</feature>
<dbReference type="OrthoDB" id="10635933at2759"/>
<feature type="compositionally biased region" description="Basic and acidic residues" evidence="1">
    <location>
        <begin position="1"/>
        <end position="15"/>
    </location>
</feature>
<organism evidence="2 3">
    <name type="scientific">Tursiops truncatus</name>
    <name type="common">Atlantic bottle-nosed dolphin</name>
    <name type="synonym">Delphinus truncatus</name>
    <dbReference type="NCBI Taxonomy" id="9739"/>
    <lineage>
        <taxon>Eukaryota</taxon>
        <taxon>Metazoa</taxon>
        <taxon>Chordata</taxon>
        <taxon>Craniata</taxon>
        <taxon>Vertebrata</taxon>
        <taxon>Euteleostomi</taxon>
        <taxon>Mammalia</taxon>
        <taxon>Eutheria</taxon>
        <taxon>Laurasiatheria</taxon>
        <taxon>Artiodactyla</taxon>
        <taxon>Whippomorpha</taxon>
        <taxon>Cetacea</taxon>
        <taxon>Odontoceti</taxon>
        <taxon>Delphinidae</taxon>
        <taxon>Tursiops</taxon>
    </lineage>
</organism>
<feature type="region of interest" description="Disordered" evidence="1">
    <location>
        <begin position="66"/>
        <end position="117"/>
    </location>
</feature>
<protein>
    <submittedName>
        <fullName evidence="3">Uncharacterized protein LOC101323398</fullName>
    </submittedName>
</protein>
<reference evidence="3" key="1">
    <citation type="submission" date="2025-08" db="UniProtKB">
        <authorList>
            <consortium name="RefSeq"/>
        </authorList>
    </citation>
    <scope>IDENTIFICATION</scope>
    <source>
        <tissue evidence="3">Spleen</tissue>
    </source>
</reference>